<dbReference type="AlphaFoldDB" id="A0A512BGY8"/>
<dbReference type="InterPro" id="IPR002797">
    <property type="entry name" value="Polysacc_synth"/>
</dbReference>
<keyword evidence="4 6" id="KW-1133">Transmembrane helix</keyword>
<feature type="transmembrane region" description="Helical" evidence="6">
    <location>
        <begin position="368"/>
        <end position="388"/>
    </location>
</feature>
<feature type="transmembrane region" description="Helical" evidence="6">
    <location>
        <begin position="341"/>
        <end position="362"/>
    </location>
</feature>
<feature type="transmembrane region" description="Helical" evidence="6">
    <location>
        <begin position="28"/>
        <end position="49"/>
    </location>
</feature>
<dbReference type="PANTHER" id="PTHR30250">
    <property type="entry name" value="PST FAMILY PREDICTED COLANIC ACID TRANSPORTER"/>
    <property type="match status" value="1"/>
</dbReference>
<dbReference type="Proteomes" id="UP000321513">
    <property type="component" value="Unassembled WGS sequence"/>
</dbReference>
<feature type="transmembrane region" description="Helical" evidence="6">
    <location>
        <begin position="311"/>
        <end position="334"/>
    </location>
</feature>
<organism evidence="7 8">
    <name type="scientific">Segetibacter aerophilus</name>
    <dbReference type="NCBI Taxonomy" id="670293"/>
    <lineage>
        <taxon>Bacteria</taxon>
        <taxon>Pseudomonadati</taxon>
        <taxon>Bacteroidota</taxon>
        <taxon>Chitinophagia</taxon>
        <taxon>Chitinophagales</taxon>
        <taxon>Chitinophagaceae</taxon>
        <taxon>Segetibacter</taxon>
    </lineage>
</organism>
<evidence type="ECO:0000256" key="2">
    <source>
        <dbReference type="ARBA" id="ARBA00022475"/>
    </source>
</evidence>
<evidence type="ECO:0000256" key="1">
    <source>
        <dbReference type="ARBA" id="ARBA00004651"/>
    </source>
</evidence>
<feature type="transmembrane region" description="Helical" evidence="6">
    <location>
        <begin position="158"/>
        <end position="181"/>
    </location>
</feature>
<keyword evidence="3 6" id="KW-0812">Transmembrane</keyword>
<keyword evidence="5 6" id="KW-0472">Membrane</keyword>
<dbReference type="InterPro" id="IPR050833">
    <property type="entry name" value="Poly_Biosynth_Transport"/>
</dbReference>
<evidence type="ECO:0000313" key="8">
    <source>
        <dbReference type="Proteomes" id="UP000321513"/>
    </source>
</evidence>
<comment type="caution">
    <text evidence="7">The sequence shown here is derived from an EMBL/GenBank/DDBJ whole genome shotgun (WGS) entry which is preliminary data.</text>
</comment>
<keyword evidence="8" id="KW-1185">Reference proteome</keyword>
<comment type="subcellular location">
    <subcellularLocation>
        <location evidence="1">Cell membrane</location>
        <topology evidence="1">Multi-pass membrane protein</topology>
    </subcellularLocation>
</comment>
<evidence type="ECO:0000256" key="5">
    <source>
        <dbReference type="ARBA" id="ARBA00023136"/>
    </source>
</evidence>
<dbReference type="Pfam" id="PF01943">
    <property type="entry name" value="Polysacc_synt"/>
    <property type="match status" value="1"/>
</dbReference>
<gene>
    <name evidence="7" type="ORF">SAE01_37320</name>
</gene>
<dbReference type="GO" id="GO:0005886">
    <property type="term" value="C:plasma membrane"/>
    <property type="evidence" value="ECO:0007669"/>
    <property type="project" value="UniProtKB-SubCell"/>
</dbReference>
<reference evidence="7 8" key="1">
    <citation type="submission" date="2019-07" db="EMBL/GenBank/DDBJ databases">
        <title>Whole genome shotgun sequence of Segetibacter aerophilus NBRC 106135.</title>
        <authorList>
            <person name="Hosoyama A."/>
            <person name="Uohara A."/>
            <person name="Ohji S."/>
            <person name="Ichikawa N."/>
        </authorList>
    </citation>
    <scope>NUCLEOTIDE SEQUENCE [LARGE SCALE GENOMIC DNA]</scope>
    <source>
        <strain evidence="7 8">NBRC 106135</strain>
    </source>
</reference>
<dbReference type="PANTHER" id="PTHR30250:SF11">
    <property type="entry name" value="O-ANTIGEN TRANSPORTER-RELATED"/>
    <property type="match status" value="1"/>
</dbReference>
<evidence type="ECO:0000256" key="4">
    <source>
        <dbReference type="ARBA" id="ARBA00022989"/>
    </source>
</evidence>
<evidence type="ECO:0000256" key="6">
    <source>
        <dbReference type="SAM" id="Phobius"/>
    </source>
</evidence>
<sequence>MSILQISQVLFPFATYPYLIRVLGKETFGLLTYSTAIIAYLIMFINFGFNISEIKEISIHRDDREKVSEIVSSVIAIRLLLLIVSILILLICLSTVSILKTHKLLYFSYLGVMINAAIDPSFYFQGIERMKFTTIISVLSSLLFLILIFLFVKNEGHVNLVPLFTSFGAFTGSAFGLYTAFKNDNLKFYFPHTKQIKAHIVESLPFFSSRLSVLLMEKTNTVLLGSFIGYTQVSYYDIAAKLVAALKVPFGIINQVIFPNVSKTKNIVLVKKALVILIIFYTFGYFSLYLLAPFLVVILGGHNVLPSTKVVYILGITLIIDLISTFMGAPMLLATGHKREYNMSIIIGSIIYIVYVFLLYLFKSIGLYQLTIATVCSGFFILLFRSYYCRIYKLI</sequence>
<dbReference type="EMBL" id="BJYT01000018">
    <property type="protein sequence ID" value="GEO11236.1"/>
    <property type="molecule type" value="Genomic_DNA"/>
</dbReference>
<evidence type="ECO:0000313" key="7">
    <source>
        <dbReference type="EMBL" id="GEO11236.1"/>
    </source>
</evidence>
<feature type="transmembrane region" description="Helical" evidence="6">
    <location>
        <begin position="273"/>
        <end position="299"/>
    </location>
</feature>
<feature type="transmembrane region" description="Helical" evidence="6">
    <location>
        <begin position="132"/>
        <end position="152"/>
    </location>
</feature>
<feature type="transmembrane region" description="Helical" evidence="6">
    <location>
        <begin position="70"/>
        <end position="98"/>
    </location>
</feature>
<proteinExistence type="predicted"/>
<accession>A0A512BGY8</accession>
<evidence type="ECO:0000256" key="3">
    <source>
        <dbReference type="ARBA" id="ARBA00022692"/>
    </source>
</evidence>
<feature type="transmembrane region" description="Helical" evidence="6">
    <location>
        <begin position="104"/>
        <end position="125"/>
    </location>
</feature>
<name>A0A512BGY8_9BACT</name>
<protein>
    <submittedName>
        <fullName evidence="7">Transporter</fullName>
    </submittedName>
</protein>
<keyword evidence="2" id="KW-1003">Cell membrane</keyword>